<comment type="caution">
    <text evidence="2">The sequence shown here is derived from an EMBL/GenBank/DDBJ whole genome shotgun (WGS) entry which is preliminary data.</text>
</comment>
<organism evidence="2 3">
    <name type="scientific">Eumeta variegata</name>
    <name type="common">Bagworm moth</name>
    <name type="synonym">Eumeta japonica</name>
    <dbReference type="NCBI Taxonomy" id="151549"/>
    <lineage>
        <taxon>Eukaryota</taxon>
        <taxon>Metazoa</taxon>
        <taxon>Ecdysozoa</taxon>
        <taxon>Arthropoda</taxon>
        <taxon>Hexapoda</taxon>
        <taxon>Insecta</taxon>
        <taxon>Pterygota</taxon>
        <taxon>Neoptera</taxon>
        <taxon>Endopterygota</taxon>
        <taxon>Lepidoptera</taxon>
        <taxon>Glossata</taxon>
        <taxon>Ditrysia</taxon>
        <taxon>Tineoidea</taxon>
        <taxon>Psychidae</taxon>
        <taxon>Oiketicinae</taxon>
        <taxon>Eumeta</taxon>
    </lineage>
</organism>
<dbReference type="AlphaFoldDB" id="A0A4C1WNY1"/>
<feature type="region of interest" description="Disordered" evidence="1">
    <location>
        <begin position="223"/>
        <end position="266"/>
    </location>
</feature>
<keyword evidence="3" id="KW-1185">Reference proteome</keyword>
<feature type="compositionally biased region" description="Low complexity" evidence="1">
    <location>
        <begin position="239"/>
        <end position="266"/>
    </location>
</feature>
<name>A0A4C1WNY1_EUMVA</name>
<reference evidence="2 3" key="1">
    <citation type="journal article" date="2019" name="Commun. Biol.">
        <title>The bagworm genome reveals a unique fibroin gene that provides high tensile strength.</title>
        <authorList>
            <person name="Kono N."/>
            <person name="Nakamura H."/>
            <person name="Ohtoshi R."/>
            <person name="Tomita M."/>
            <person name="Numata K."/>
            <person name="Arakawa K."/>
        </authorList>
    </citation>
    <scope>NUCLEOTIDE SEQUENCE [LARGE SCALE GENOMIC DNA]</scope>
</reference>
<gene>
    <name evidence="2" type="ORF">EVAR_8973_1</name>
</gene>
<evidence type="ECO:0000256" key="1">
    <source>
        <dbReference type="SAM" id="MobiDB-lite"/>
    </source>
</evidence>
<proteinExistence type="predicted"/>
<evidence type="ECO:0000313" key="2">
    <source>
        <dbReference type="EMBL" id="GBP53196.1"/>
    </source>
</evidence>
<evidence type="ECO:0000313" key="3">
    <source>
        <dbReference type="Proteomes" id="UP000299102"/>
    </source>
</evidence>
<dbReference type="EMBL" id="BGZK01000618">
    <property type="protein sequence ID" value="GBP53196.1"/>
    <property type="molecule type" value="Genomic_DNA"/>
</dbReference>
<protein>
    <submittedName>
        <fullName evidence="2">Uncharacterized protein</fullName>
    </submittedName>
</protein>
<dbReference type="Proteomes" id="UP000299102">
    <property type="component" value="Unassembled WGS sequence"/>
</dbReference>
<feature type="compositionally biased region" description="Basic residues" evidence="1">
    <location>
        <begin position="227"/>
        <end position="238"/>
    </location>
</feature>
<accession>A0A4C1WNY1</accession>
<sequence>MSILQQQQGGRGHGQRFGAPARLQQMVFRSRRCVIYEREKLRCVRARRIAHAGGRAQRRAGGHCSGRAERAQLGGVRRAACGKRPRNRTRDGPHADASPAANGFNSLRYFTGFVAPEKQIKQMQTLSTRKLPKVVLDIDKTSTAVRPLGTHVAFSVPEDRRGRRVQMLFSQFTGSMRILNYNVALSPGQAYNDVVTIPCRAYKAFITAVGERVRGRAAAAIRAGGGRGRRRQRRRLRRAGAGAPINQRGPDAQAARAGARPPRPSAQRAIVVVGHLGDRPLSGTR</sequence>
<feature type="region of interest" description="Disordered" evidence="1">
    <location>
        <begin position="75"/>
        <end position="100"/>
    </location>
</feature>